<keyword evidence="3" id="KW-0436">Ligase</keyword>
<keyword evidence="2 3" id="KW-0456">Lyase</keyword>
<dbReference type="HAMAP" id="MF_02225">
    <property type="entry name" value="CoaBC"/>
    <property type="match status" value="1"/>
</dbReference>
<dbReference type="Proteomes" id="UP001596104">
    <property type="component" value="Unassembled WGS sequence"/>
</dbReference>
<dbReference type="InterPro" id="IPR007085">
    <property type="entry name" value="DNA/pantothenate-metab_flavo_C"/>
</dbReference>
<proteinExistence type="inferred from homology"/>
<comment type="catalytic activity">
    <reaction evidence="3">
        <text>N-[(R)-4-phosphopantothenoyl]-L-cysteine + H(+) = (R)-4'-phosphopantetheine + CO2</text>
        <dbReference type="Rhea" id="RHEA:16793"/>
        <dbReference type="ChEBI" id="CHEBI:15378"/>
        <dbReference type="ChEBI" id="CHEBI:16526"/>
        <dbReference type="ChEBI" id="CHEBI:59458"/>
        <dbReference type="ChEBI" id="CHEBI:61723"/>
        <dbReference type="EC" id="4.1.1.36"/>
    </reaction>
</comment>
<dbReference type="EC" id="4.1.1.36" evidence="3"/>
<keyword evidence="1 3" id="KW-0210">Decarboxylase</keyword>
<dbReference type="InterPro" id="IPR003382">
    <property type="entry name" value="Flavoprotein"/>
</dbReference>
<keyword evidence="7" id="KW-1185">Reference proteome</keyword>
<feature type="region of interest" description="Phosphopantothenoylcysteine decarboxylase" evidence="3">
    <location>
        <begin position="1"/>
        <end position="213"/>
    </location>
</feature>
<feature type="region of interest" description="Phosphopantothenate--cysteine ligase" evidence="3">
    <location>
        <begin position="214"/>
        <end position="424"/>
    </location>
</feature>
<dbReference type="Gene3D" id="3.40.50.1950">
    <property type="entry name" value="Flavin prenyltransferase-like"/>
    <property type="match status" value="1"/>
</dbReference>
<evidence type="ECO:0000256" key="1">
    <source>
        <dbReference type="ARBA" id="ARBA00022793"/>
    </source>
</evidence>
<protein>
    <recommendedName>
        <fullName evidence="3">Coenzyme A biosynthesis bifunctional protein CoaBC</fullName>
    </recommendedName>
    <alternativeName>
        <fullName evidence="3">DNA/pantothenate metabolism flavoprotein</fullName>
    </alternativeName>
    <alternativeName>
        <fullName evidence="3">Phosphopantothenoylcysteine synthetase/decarboxylase</fullName>
        <shortName evidence="3">PPCS-PPCDC</shortName>
    </alternativeName>
    <domain>
        <recommendedName>
            <fullName evidence="3">Phosphopantothenoylcysteine decarboxylase</fullName>
            <shortName evidence="3">PPC decarboxylase</shortName>
            <shortName evidence="3">PPC-DC</shortName>
            <ecNumber evidence="3">4.1.1.36</ecNumber>
        </recommendedName>
        <alternativeName>
            <fullName evidence="3">CoaC</fullName>
        </alternativeName>
    </domain>
    <domain>
        <recommendedName>
            <fullName evidence="3">Phosphopantothenate--cysteine ligase</fullName>
            <ecNumber evidence="3">6.3.2.5</ecNumber>
        </recommendedName>
        <alternativeName>
            <fullName evidence="3">CoaB</fullName>
        </alternativeName>
        <alternativeName>
            <fullName evidence="3">Phosphopantothenoylcysteine synthetase</fullName>
            <shortName evidence="3">PPC synthetase</shortName>
            <shortName evidence="3">PPC-S</shortName>
        </alternativeName>
    </domain>
</protein>
<keyword evidence="3" id="KW-0460">Magnesium</keyword>
<evidence type="ECO:0000256" key="2">
    <source>
        <dbReference type="ARBA" id="ARBA00023239"/>
    </source>
</evidence>
<dbReference type="EC" id="6.3.2.5" evidence="3"/>
<keyword evidence="3" id="KW-0479">Metal-binding</keyword>
<keyword evidence="3" id="KW-0288">FMN</keyword>
<dbReference type="PANTHER" id="PTHR14359">
    <property type="entry name" value="HOMO-OLIGOMERIC FLAVIN CONTAINING CYS DECARBOXYLASE FAMILY"/>
    <property type="match status" value="1"/>
</dbReference>
<organism evidence="6 7">
    <name type="scientific">Bosea vestrisii</name>
    <dbReference type="NCBI Taxonomy" id="151416"/>
    <lineage>
        <taxon>Bacteria</taxon>
        <taxon>Pseudomonadati</taxon>
        <taxon>Pseudomonadota</taxon>
        <taxon>Alphaproteobacteria</taxon>
        <taxon>Hyphomicrobiales</taxon>
        <taxon>Boseaceae</taxon>
        <taxon>Bosea</taxon>
    </lineage>
</organism>
<dbReference type="RefSeq" id="WP_377012616.1">
    <property type="nucleotide sequence ID" value="NZ_JBHSLV010000072.1"/>
</dbReference>
<evidence type="ECO:0000259" key="5">
    <source>
        <dbReference type="Pfam" id="PF04127"/>
    </source>
</evidence>
<name>A0ABW0HJM5_9HYPH</name>
<dbReference type="InterPro" id="IPR005252">
    <property type="entry name" value="CoaBC"/>
</dbReference>
<feature type="binding site" evidence="3">
    <location>
        <position position="366"/>
    </location>
    <ligand>
        <name>CTP</name>
        <dbReference type="ChEBI" id="CHEBI:37563"/>
    </ligand>
</feature>
<dbReference type="Pfam" id="PF04127">
    <property type="entry name" value="DFP"/>
    <property type="match status" value="1"/>
</dbReference>
<evidence type="ECO:0000256" key="3">
    <source>
        <dbReference type="HAMAP-Rule" id="MF_02225"/>
    </source>
</evidence>
<dbReference type="InterPro" id="IPR035929">
    <property type="entry name" value="CoaB-like_sf"/>
</dbReference>
<evidence type="ECO:0000259" key="4">
    <source>
        <dbReference type="Pfam" id="PF02441"/>
    </source>
</evidence>
<comment type="pathway">
    <text evidence="3">Cofactor biosynthesis; coenzyme A biosynthesis; CoA from (R)-pantothenate: step 3/5.</text>
</comment>
<evidence type="ECO:0000313" key="6">
    <source>
        <dbReference type="EMBL" id="MFC5396239.1"/>
    </source>
</evidence>
<keyword evidence="3" id="KW-0511">Multifunctional enzyme</keyword>
<dbReference type="SUPFAM" id="SSF52507">
    <property type="entry name" value="Homo-oligomeric flavin-containing Cys decarboxylases, HFCD"/>
    <property type="match status" value="1"/>
</dbReference>
<comment type="cofactor">
    <cofactor evidence="3">
        <name>Mg(2+)</name>
        <dbReference type="ChEBI" id="CHEBI:18420"/>
    </cofactor>
</comment>
<dbReference type="Gene3D" id="3.40.50.10300">
    <property type="entry name" value="CoaB-like"/>
    <property type="match status" value="1"/>
</dbReference>
<comment type="catalytic activity">
    <reaction evidence="3">
        <text>(R)-4'-phosphopantothenate + L-cysteine + CTP = N-[(R)-4-phosphopantothenoyl]-L-cysteine + CMP + diphosphate + H(+)</text>
        <dbReference type="Rhea" id="RHEA:19397"/>
        <dbReference type="ChEBI" id="CHEBI:10986"/>
        <dbReference type="ChEBI" id="CHEBI:15378"/>
        <dbReference type="ChEBI" id="CHEBI:33019"/>
        <dbReference type="ChEBI" id="CHEBI:35235"/>
        <dbReference type="ChEBI" id="CHEBI:37563"/>
        <dbReference type="ChEBI" id="CHEBI:59458"/>
        <dbReference type="ChEBI" id="CHEBI:60377"/>
        <dbReference type="EC" id="6.3.2.5"/>
    </reaction>
</comment>
<comment type="similarity">
    <text evidence="3">In the C-terminal section; belongs to the PPC synthetase family.</text>
</comment>
<reference evidence="7" key="1">
    <citation type="journal article" date="2019" name="Int. J. Syst. Evol. Microbiol.">
        <title>The Global Catalogue of Microorganisms (GCM) 10K type strain sequencing project: providing services to taxonomists for standard genome sequencing and annotation.</title>
        <authorList>
            <consortium name="The Broad Institute Genomics Platform"/>
            <consortium name="The Broad Institute Genome Sequencing Center for Infectious Disease"/>
            <person name="Wu L."/>
            <person name="Ma J."/>
        </authorList>
    </citation>
    <scope>NUCLEOTIDE SEQUENCE [LARGE SCALE GENOMIC DNA]</scope>
    <source>
        <strain evidence="7">CGMCC 1.16326</strain>
    </source>
</reference>
<comment type="function">
    <text evidence="3">Catalyzes two sequential steps in the biosynthesis of coenzyme A. In the first step cysteine is conjugated to 4'-phosphopantothenate to form 4-phosphopantothenoylcysteine. In the second step the latter compound is decarboxylated to form 4'-phosphopantotheine.</text>
</comment>
<accession>A0ABW0HJM5</accession>
<evidence type="ECO:0000313" key="7">
    <source>
        <dbReference type="Proteomes" id="UP001596104"/>
    </source>
</evidence>
<comment type="caution">
    <text evidence="6">The sequence shown here is derived from an EMBL/GenBank/DDBJ whole genome shotgun (WGS) entry which is preliminary data.</text>
</comment>
<dbReference type="Pfam" id="PF02441">
    <property type="entry name" value="Flavoprotein"/>
    <property type="match status" value="1"/>
</dbReference>
<feature type="binding site" evidence="3">
    <location>
        <position position="301"/>
    </location>
    <ligand>
        <name>CTP</name>
        <dbReference type="ChEBI" id="CHEBI:37563"/>
    </ligand>
</feature>
<comment type="pathway">
    <text evidence="3">Cofactor biosynthesis; coenzyme A biosynthesis; CoA from (R)-pantothenate: step 2/5.</text>
</comment>
<sequence length="424" mass="43708">MPLSASRSILLIIGGGIAAYKCLELIRRLKDHGIACRCILTKAGEQFVTPLAVSSLAGEKCFTDLFSLTDEADIGHIALSRSTDLLVVAPATADLIAKMANGHADDLASTALLATDKRVLIAPAMNPRMWEHPATRRNMATLQKDGVLVVGPNAGAMAERGESGPGRMAEPHELLAAIELALAGDSRQTPSIGFLGRLPGGAPSGPKPLAGKRVLVTSGPTHEPIDPVRYIANRSSGKQGHAIAAAAAAAGAQVTLISGPVTIPDPAGVDTVHVESARDMLAATEAALPADIAIFAAAVADWRIAGAAGQKMKKDGKGPPSLALVENPDILATIAAREIDRPSLVVGFAAETQNVVDYARAKLAKKGCDLIVANDVGGTGVMGGDANTVHLVSTDSVETWPTLPKSEVATRLVAHFADLLAHKG</sequence>
<feature type="domain" description="DNA/pantothenate metabolism flavoprotein C-terminal" evidence="5">
    <location>
        <begin position="209"/>
        <end position="417"/>
    </location>
</feature>
<feature type="binding site" evidence="3">
    <location>
        <position position="311"/>
    </location>
    <ligand>
        <name>CTP</name>
        <dbReference type="ChEBI" id="CHEBI:37563"/>
    </ligand>
</feature>
<dbReference type="InterPro" id="IPR036551">
    <property type="entry name" value="Flavin_trans-like"/>
</dbReference>
<gene>
    <name evidence="3" type="primary">coaBC</name>
    <name evidence="6" type="ORF">ACFPPC_26715</name>
</gene>
<feature type="domain" description="Flavoprotein" evidence="4">
    <location>
        <begin position="8"/>
        <end position="176"/>
    </location>
</feature>
<comment type="similarity">
    <text evidence="3">In the N-terminal section; belongs to the HFCD (homo-oligomeric flavin containing Cys decarboxylase) superfamily.</text>
</comment>
<keyword evidence="3" id="KW-0285">Flavoprotein</keyword>
<feature type="binding site" evidence="3">
    <location>
        <begin position="328"/>
        <end position="331"/>
    </location>
    <ligand>
        <name>CTP</name>
        <dbReference type="ChEBI" id="CHEBI:37563"/>
    </ligand>
</feature>
<comment type="cofactor">
    <cofactor evidence="3">
        <name>FMN</name>
        <dbReference type="ChEBI" id="CHEBI:58210"/>
    </cofactor>
    <text evidence="3">Binds 1 FMN per subunit.</text>
</comment>
<feature type="binding site" evidence="3">
    <location>
        <position position="348"/>
    </location>
    <ligand>
        <name>CTP</name>
        <dbReference type="ChEBI" id="CHEBI:37563"/>
    </ligand>
</feature>
<dbReference type="PANTHER" id="PTHR14359:SF6">
    <property type="entry name" value="PHOSPHOPANTOTHENOYLCYSTEINE DECARBOXYLASE"/>
    <property type="match status" value="1"/>
</dbReference>
<comment type="caution">
    <text evidence="3">Lacks conserved residue(s) required for the propagation of feature annotation.</text>
</comment>
<dbReference type="SUPFAM" id="SSF102645">
    <property type="entry name" value="CoaB-like"/>
    <property type="match status" value="1"/>
</dbReference>
<feature type="binding site" evidence="3">
    <location>
        <position position="362"/>
    </location>
    <ligand>
        <name>CTP</name>
        <dbReference type="ChEBI" id="CHEBI:37563"/>
    </ligand>
</feature>
<dbReference type="EMBL" id="JBHSLV010000072">
    <property type="protein sequence ID" value="MFC5396239.1"/>
    <property type="molecule type" value="Genomic_DNA"/>
</dbReference>